<dbReference type="InParanoid" id="A0A2S8SW64"/>
<comment type="similarity">
    <text evidence="2">Belongs to the alkylbase DNA glycosidase AlkA family.</text>
</comment>
<dbReference type="InterPro" id="IPR003265">
    <property type="entry name" value="HhH-GPD_domain"/>
</dbReference>
<dbReference type="FunFam" id="1.10.340.30:FF:000004">
    <property type="entry name" value="DNA-3-methyladenine glycosylase II"/>
    <property type="match status" value="1"/>
</dbReference>
<comment type="catalytic activity">
    <reaction evidence="1">
        <text>Hydrolysis of alkylated DNA, releasing 3-methyladenine, 3-methylguanine, 7-methylguanine and 7-methyladenine.</text>
        <dbReference type="EC" id="3.2.2.21"/>
    </reaction>
</comment>
<keyword evidence="5" id="KW-0234">DNA repair</keyword>
<dbReference type="PANTHER" id="PTHR43003:SF5">
    <property type="entry name" value="DNA-3-METHYLADENINE GLYCOSYLASE"/>
    <property type="match status" value="1"/>
</dbReference>
<evidence type="ECO:0000256" key="5">
    <source>
        <dbReference type="ARBA" id="ARBA00023204"/>
    </source>
</evidence>
<dbReference type="GO" id="GO:0006307">
    <property type="term" value="P:DNA alkylation repair"/>
    <property type="evidence" value="ECO:0007669"/>
    <property type="project" value="TreeGrafter"/>
</dbReference>
<name>A0A2S8SW64_9BACT</name>
<keyword evidence="8" id="KW-1185">Reference proteome</keyword>
<proteinExistence type="inferred from homology"/>
<evidence type="ECO:0000256" key="2">
    <source>
        <dbReference type="ARBA" id="ARBA00010817"/>
    </source>
</evidence>
<evidence type="ECO:0000313" key="8">
    <source>
        <dbReference type="Proteomes" id="UP000237684"/>
    </source>
</evidence>
<dbReference type="PANTHER" id="PTHR43003">
    <property type="entry name" value="DNA-3-METHYLADENINE GLYCOSYLASE"/>
    <property type="match status" value="1"/>
</dbReference>
<organism evidence="7 8">
    <name type="scientific">Abditibacterium utsteinense</name>
    <dbReference type="NCBI Taxonomy" id="1960156"/>
    <lineage>
        <taxon>Bacteria</taxon>
        <taxon>Pseudomonadati</taxon>
        <taxon>Abditibacteriota</taxon>
        <taxon>Abditibacteriia</taxon>
        <taxon>Abditibacteriales</taxon>
        <taxon>Abditibacteriaceae</taxon>
        <taxon>Abditibacterium</taxon>
    </lineage>
</organism>
<dbReference type="GO" id="GO:0005737">
    <property type="term" value="C:cytoplasm"/>
    <property type="evidence" value="ECO:0007669"/>
    <property type="project" value="TreeGrafter"/>
</dbReference>
<keyword evidence="4" id="KW-0227">DNA damage</keyword>
<evidence type="ECO:0000256" key="4">
    <source>
        <dbReference type="ARBA" id="ARBA00022763"/>
    </source>
</evidence>
<reference evidence="7 8" key="1">
    <citation type="journal article" date="2018" name="Syst. Appl. Microbiol.">
        <title>Abditibacterium utsteinense sp. nov., the first cultivated member of candidate phylum FBP, isolated from ice-free Antarctic soil samples.</title>
        <authorList>
            <person name="Tahon G."/>
            <person name="Tytgat B."/>
            <person name="Lebbe L."/>
            <person name="Carlier A."/>
            <person name="Willems A."/>
        </authorList>
    </citation>
    <scope>NUCLEOTIDE SEQUENCE [LARGE SCALE GENOMIC DNA]</scope>
    <source>
        <strain evidence="7 8">LMG 29911</strain>
    </source>
</reference>
<dbReference type="GO" id="GO:0008725">
    <property type="term" value="F:DNA-3-methyladenine glycosylase activity"/>
    <property type="evidence" value="ECO:0007669"/>
    <property type="project" value="TreeGrafter"/>
</dbReference>
<dbReference type="Proteomes" id="UP000237684">
    <property type="component" value="Unassembled WGS sequence"/>
</dbReference>
<dbReference type="EC" id="3.2.2.21" evidence="3"/>
<gene>
    <name evidence="7" type="ORF">B1R32_10248</name>
</gene>
<dbReference type="GO" id="GO:0006285">
    <property type="term" value="P:base-excision repair, AP site formation"/>
    <property type="evidence" value="ECO:0007669"/>
    <property type="project" value="TreeGrafter"/>
</dbReference>
<sequence length="200" mass="22249">MTPLQHLQNADPILAAVIEQIGPLPDPCPIPEAHLSALCRIVVGQQLSVAVARSIWNRVETHFSENLTPDAVLETSEADLRKLGLSAAKARTLHALANHIQAGNLKIGELESLSNEEIAREIVAVKGLGPWSADMFLMFHLCREDVLPVGDLGIREAMKRLYNLETRPIPQKMEEIAAPWRPYRTLASRYLWRALDAPEK</sequence>
<dbReference type="RefSeq" id="WP_105482350.1">
    <property type="nucleotide sequence ID" value="NZ_NIGF01000002.1"/>
</dbReference>
<protein>
    <recommendedName>
        <fullName evidence="3">DNA-3-methyladenine glycosylase II</fullName>
        <ecNumber evidence="3">3.2.2.21</ecNumber>
    </recommendedName>
</protein>
<evidence type="ECO:0000256" key="3">
    <source>
        <dbReference type="ARBA" id="ARBA00012000"/>
    </source>
</evidence>
<comment type="caution">
    <text evidence="7">The sequence shown here is derived from an EMBL/GenBank/DDBJ whole genome shotgun (WGS) entry which is preliminary data.</text>
</comment>
<dbReference type="EMBL" id="NIGF01000002">
    <property type="protein sequence ID" value="PQV65041.1"/>
    <property type="molecule type" value="Genomic_DNA"/>
</dbReference>
<dbReference type="SMART" id="SM00478">
    <property type="entry name" value="ENDO3c"/>
    <property type="match status" value="1"/>
</dbReference>
<accession>A0A2S8SW64</accession>
<dbReference type="CDD" id="cd00056">
    <property type="entry name" value="ENDO3c"/>
    <property type="match status" value="1"/>
</dbReference>
<dbReference type="InterPro" id="IPR011257">
    <property type="entry name" value="DNA_glycosylase"/>
</dbReference>
<evidence type="ECO:0000259" key="6">
    <source>
        <dbReference type="SMART" id="SM00478"/>
    </source>
</evidence>
<dbReference type="SUPFAM" id="SSF48150">
    <property type="entry name" value="DNA-glycosylase"/>
    <property type="match status" value="1"/>
</dbReference>
<dbReference type="Gene3D" id="1.10.1670.40">
    <property type="match status" value="1"/>
</dbReference>
<evidence type="ECO:0000256" key="1">
    <source>
        <dbReference type="ARBA" id="ARBA00000086"/>
    </source>
</evidence>
<dbReference type="InterPro" id="IPR051912">
    <property type="entry name" value="Alkylbase_DNA_Glycosylase/TA"/>
</dbReference>
<dbReference type="GO" id="GO:0032993">
    <property type="term" value="C:protein-DNA complex"/>
    <property type="evidence" value="ECO:0007669"/>
    <property type="project" value="TreeGrafter"/>
</dbReference>
<dbReference type="OrthoDB" id="9785929at2"/>
<dbReference type="Pfam" id="PF00730">
    <property type="entry name" value="HhH-GPD"/>
    <property type="match status" value="1"/>
</dbReference>
<dbReference type="AlphaFoldDB" id="A0A2S8SW64"/>
<dbReference type="GO" id="GO:0032131">
    <property type="term" value="F:alkylated DNA binding"/>
    <property type="evidence" value="ECO:0007669"/>
    <property type="project" value="TreeGrafter"/>
</dbReference>
<feature type="domain" description="HhH-GPD" evidence="6">
    <location>
        <begin position="43"/>
        <end position="196"/>
    </location>
</feature>
<dbReference type="GO" id="GO:0043916">
    <property type="term" value="F:DNA-7-methylguanine glycosylase activity"/>
    <property type="evidence" value="ECO:0007669"/>
    <property type="project" value="TreeGrafter"/>
</dbReference>
<dbReference type="Gene3D" id="1.10.340.30">
    <property type="entry name" value="Hypothetical protein, domain 2"/>
    <property type="match status" value="1"/>
</dbReference>
<evidence type="ECO:0000313" key="7">
    <source>
        <dbReference type="EMBL" id="PQV65041.1"/>
    </source>
</evidence>
<dbReference type="FunCoup" id="A0A2S8SW64">
    <property type="interactions" value="165"/>
</dbReference>